<comment type="caution">
    <text evidence="4">The sequence shown here is derived from an EMBL/GenBank/DDBJ whole genome shotgun (WGS) entry which is preliminary data.</text>
</comment>
<dbReference type="GO" id="GO:0009986">
    <property type="term" value="C:cell surface"/>
    <property type="evidence" value="ECO:0007669"/>
    <property type="project" value="UniProtKB-SubCell"/>
</dbReference>
<feature type="transmembrane region" description="Helical" evidence="3">
    <location>
        <begin position="12"/>
        <end position="36"/>
    </location>
</feature>
<keyword evidence="3" id="KW-1133">Transmembrane helix</keyword>
<keyword evidence="5" id="KW-1185">Reference proteome</keyword>
<reference evidence="4 5" key="1">
    <citation type="journal article" date="2012" name="Appl. Environ. Microbiol.">
        <title>Genome Sequence of Thermotolerant Bacillus methanolicus: Features and Regulation Related to Methylotrophy and Production of L-Lysine and L-Glutamate from Methanol.</title>
        <authorList>
            <person name="Heggeset T.M."/>
            <person name="Krog A."/>
            <person name="Balzer S."/>
            <person name="Wentzel A."/>
            <person name="Ellingsen T.E."/>
            <person name="Brautaset T."/>
        </authorList>
    </citation>
    <scope>NUCLEOTIDE SEQUENCE [LARGE SCALE GENOMIC DNA]</scope>
    <source>
        <strain evidence="4 5">PB1</strain>
    </source>
</reference>
<protein>
    <recommendedName>
        <fullName evidence="6">Prepilin-type N-terminal cleavage/methylation domain-containing protein</fullName>
    </recommendedName>
</protein>
<evidence type="ECO:0000256" key="2">
    <source>
        <dbReference type="ARBA" id="ARBA00023287"/>
    </source>
</evidence>
<evidence type="ECO:0008006" key="6">
    <source>
        <dbReference type="Google" id="ProtNLM"/>
    </source>
</evidence>
<comment type="subcellular location">
    <subcellularLocation>
        <location evidence="1">Cell surface</location>
    </subcellularLocation>
</comment>
<dbReference type="PROSITE" id="PS00409">
    <property type="entry name" value="PROKAR_NTER_METHYL"/>
    <property type="match status" value="1"/>
</dbReference>
<dbReference type="RefSeq" id="WP_004438354.1">
    <property type="nucleotide sequence ID" value="NZ_AFEU01000003.1"/>
</dbReference>
<dbReference type="InterPro" id="IPR012902">
    <property type="entry name" value="N_methyl_site"/>
</dbReference>
<dbReference type="NCBIfam" id="TIGR02532">
    <property type="entry name" value="IV_pilin_GFxxxE"/>
    <property type="match status" value="1"/>
</dbReference>
<proteinExistence type="predicted"/>
<keyword evidence="2" id="KW-0178">Competence</keyword>
<dbReference type="OrthoDB" id="2456766at2"/>
<evidence type="ECO:0000313" key="5">
    <source>
        <dbReference type="Proteomes" id="UP000010523"/>
    </source>
</evidence>
<dbReference type="PATRIC" id="fig|997296.3.peg.3346"/>
<keyword evidence="3" id="KW-0472">Membrane</keyword>
<accession>I3DXT1</accession>
<organism evidence="4 5">
    <name type="scientific">Bacillus methanolicus PB1</name>
    <dbReference type="NCBI Taxonomy" id="997296"/>
    <lineage>
        <taxon>Bacteria</taxon>
        <taxon>Bacillati</taxon>
        <taxon>Bacillota</taxon>
        <taxon>Bacilli</taxon>
        <taxon>Bacillales</taxon>
        <taxon>Bacillaceae</taxon>
        <taxon>Bacillus</taxon>
    </lineage>
</organism>
<keyword evidence="3" id="KW-0812">Transmembrane</keyword>
<dbReference type="AlphaFoldDB" id="I3DXT1"/>
<evidence type="ECO:0000313" key="4">
    <source>
        <dbReference type="EMBL" id="EIJ79052.1"/>
    </source>
</evidence>
<sequence>MNLKKFLHNSKGLTLIEILVSLTILGIIMIGCMKFFTQAYSYTNMNQKKTAAINVARNAMMYIENESFIEIRQKFEEDPKEELTLMICDNPEDKDDPNDPYEKFWNGEAPGSSCSPITVNDIKYDVKVRADLDKDNRDFFLPITVEVQWVINDKENKIEIEGVMKSEDIR</sequence>
<evidence type="ECO:0000256" key="3">
    <source>
        <dbReference type="SAM" id="Phobius"/>
    </source>
</evidence>
<dbReference type="eggNOG" id="COG4967">
    <property type="taxonomic scope" value="Bacteria"/>
</dbReference>
<dbReference type="PROSITE" id="PS51257">
    <property type="entry name" value="PROKAR_LIPOPROTEIN"/>
    <property type="match status" value="1"/>
</dbReference>
<dbReference type="STRING" id="997296.PB1_15879"/>
<dbReference type="Proteomes" id="UP000010523">
    <property type="component" value="Unassembled WGS sequence"/>
</dbReference>
<dbReference type="Pfam" id="PF07963">
    <property type="entry name" value="N_methyl"/>
    <property type="match status" value="1"/>
</dbReference>
<dbReference type="GO" id="GO:0030420">
    <property type="term" value="P:establishment of competence for transformation"/>
    <property type="evidence" value="ECO:0007669"/>
    <property type="project" value="UniProtKB-KW"/>
</dbReference>
<evidence type="ECO:0000256" key="1">
    <source>
        <dbReference type="ARBA" id="ARBA00004241"/>
    </source>
</evidence>
<name>I3DXT1_BACMT</name>
<dbReference type="EMBL" id="AFEU01000003">
    <property type="protein sequence ID" value="EIJ79052.1"/>
    <property type="molecule type" value="Genomic_DNA"/>
</dbReference>
<gene>
    <name evidence="4" type="ORF">PB1_15879</name>
</gene>